<dbReference type="Pfam" id="PF00226">
    <property type="entry name" value="DnaJ"/>
    <property type="match status" value="1"/>
</dbReference>
<feature type="compositionally biased region" description="Polar residues" evidence="1">
    <location>
        <begin position="163"/>
        <end position="175"/>
    </location>
</feature>
<dbReference type="Gene3D" id="1.10.287.110">
    <property type="entry name" value="DnaJ domain"/>
    <property type="match status" value="1"/>
</dbReference>
<sequence>MSSPGKTLYALLNVSADANQLKLDAAYQAILRQYADIPDSPQKQQRLETLKNAYDLLSNPVRRSVYDASLKSGSGPTVELSSLNAKPSSSRFNLKFNGARLDAPQLGLIAIAVVTCLGLGGYFIASRSVHDGLTTVQRETLEMQQAAMKRQEAAMEAAERENNGTSTHSEYMAQQQERERKFKAEQEERQRDREMDNWQSEVGRRMEQDARQAERSKQQAEYAKREQERQERYQQEQQAREALSRVDQERRQMMEKLISEKRFSEARQFAKTEYDYSRIDSAERYARPSVKVIESSNSANGSYRP</sequence>
<feature type="domain" description="J" evidence="3">
    <location>
        <begin position="7"/>
        <end position="70"/>
    </location>
</feature>
<feature type="compositionally biased region" description="Basic and acidic residues" evidence="1">
    <location>
        <begin position="149"/>
        <end position="162"/>
    </location>
</feature>
<protein>
    <submittedName>
        <fullName evidence="4">DnaJ domain-containing protein</fullName>
    </submittedName>
</protein>
<dbReference type="SMART" id="SM00271">
    <property type="entry name" value="DnaJ"/>
    <property type="match status" value="1"/>
</dbReference>
<reference evidence="4" key="1">
    <citation type="submission" date="2023-03" db="EMBL/GenBank/DDBJ databases">
        <title>Chitinimonas shenzhenensis gen. nov., sp. nov., a novel member of family Burkholderiaceae isolated from activated sludge collected in Shen Zhen, China.</title>
        <authorList>
            <person name="Wang X."/>
        </authorList>
    </citation>
    <scope>NUCLEOTIDE SEQUENCE</scope>
    <source>
        <strain evidence="4">DQS-5</strain>
    </source>
</reference>
<feature type="region of interest" description="Disordered" evidence="1">
    <location>
        <begin position="148"/>
        <end position="247"/>
    </location>
</feature>
<evidence type="ECO:0000313" key="4">
    <source>
        <dbReference type="EMBL" id="MDK2122706.1"/>
    </source>
</evidence>
<dbReference type="EMBL" id="JARRAF010000001">
    <property type="protein sequence ID" value="MDK2122706.1"/>
    <property type="molecule type" value="Genomic_DNA"/>
</dbReference>
<keyword evidence="2" id="KW-1133">Transmembrane helix</keyword>
<gene>
    <name evidence="4" type="ORF">PZA18_01445</name>
</gene>
<dbReference type="SUPFAM" id="SSF46565">
    <property type="entry name" value="Chaperone J-domain"/>
    <property type="match status" value="1"/>
</dbReference>
<evidence type="ECO:0000256" key="1">
    <source>
        <dbReference type="SAM" id="MobiDB-lite"/>
    </source>
</evidence>
<dbReference type="InterPro" id="IPR036869">
    <property type="entry name" value="J_dom_sf"/>
</dbReference>
<name>A0ABT7DRL6_9NEIS</name>
<keyword evidence="2" id="KW-0812">Transmembrane</keyword>
<evidence type="ECO:0000313" key="5">
    <source>
        <dbReference type="Proteomes" id="UP001172778"/>
    </source>
</evidence>
<dbReference type="RefSeq" id="WP_284098985.1">
    <property type="nucleotide sequence ID" value="NZ_JARRAF010000001.1"/>
</dbReference>
<accession>A0ABT7DRL6</accession>
<evidence type="ECO:0000259" key="3">
    <source>
        <dbReference type="PROSITE" id="PS50076"/>
    </source>
</evidence>
<keyword evidence="5" id="KW-1185">Reference proteome</keyword>
<comment type="caution">
    <text evidence="4">The sequence shown here is derived from an EMBL/GenBank/DDBJ whole genome shotgun (WGS) entry which is preliminary data.</text>
</comment>
<keyword evidence="2" id="KW-0472">Membrane</keyword>
<dbReference type="Proteomes" id="UP001172778">
    <property type="component" value="Unassembled WGS sequence"/>
</dbReference>
<feature type="compositionally biased region" description="Basic and acidic residues" evidence="1">
    <location>
        <begin position="176"/>
        <end position="247"/>
    </location>
</feature>
<dbReference type="PROSITE" id="PS50076">
    <property type="entry name" value="DNAJ_2"/>
    <property type="match status" value="1"/>
</dbReference>
<dbReference type="InterPro" id="IPR001623">
    <property type="entry name" value="DnaJ_domain"/>
</dbReference>
<feature type="transmembrane region" description="Helical" evidence="2">
    <location>
        <begin position="106"/>
        <end position="125"/>
    </location>
</feature>
<proteinExistence type="predicted"/>
<evidence type="ECO:0000256" key="2">
    <source>
        <dbReference type="SAM" id="Phobius"/>
    </source>
</evidence>
<organism evidence="4 5">
    <name type="scientific">Parachitinimonas caeni</name>
    <dbReference type="NCBI Taxonomy" id="3031301"/>
    <lineage>
        <taxon>Bacteria</taxon>
        <taxon>Pseudomonadati</taxon>
        <taxon>Pseudomonadota</taxon>
        <taxon>Betaproteobacteria</taxon>
        <taxon>Neisseriales</taxon>
        <taxon>Chitinibacteraceae</taxon>
        <taxon>Parachitinimonas</taxon>
    </lineage>
</organism>